<dbReference type="Proteomes" id="UP000036958">
    <property type="component" value="Unassembled WGS sequence"/>
</dbReference>
<name>A0A0L8V8U8_9BACT</name>
<dbReference type="STRING" id="1409788.NC99_23010"/>
<dbReference type="PRINTS" id="PR00032">
    <property type="entry name" value="HTHARAC"/>
</dbReference>
<proteinExistence type="predicted"/>
<dbReference type="PANTHER" id="PTHR43280:SF30">
    <property type="entry name" value="MMSAB OPERON REGULATORY PROTEIN"/>
    <property type="match status" value="1"/>
</dbReference>
<protein>
    <recommendedName>
        <fullName evidence="4">HTH araC/xylS-type domain-containing protein</fullName>
    </recommendedName>
</protein>
<dbReference type="PROSITE" id="PS01124">
    <property type="entry name" value="HTH_ARAC_FAMILY_2"/>
    <property type="match status" value="1"/>
</dbReference>
<dbReference type="SUPFAM" id="SSF51215">
    <property type="entry name" value="Regulatory protein AraC"/>
    <property type="match status" value="1"/>
</dbReference>
<dbReference type="PANTHER" id="PTHR43280">
    <property type="entry name" value="ARAC-FAMILY TRANSCRIPTIONAL REGULATOR"/>
    <property type="match status" value="1"/>
</dbReference>
<dbReference type="AlphaFoldDB" id="A0A0L8V8U8"/>
<keyword evidence="6" id="KW-1185">Reference proteome</keyword>
<evidence type="ECO:0000259" key="4">
    <source>
        <dbReference type="PROSITE" id="PS01124"/>
    </source>
</evidence>
<dbReference type="SMART" id="SM00342">
    <property type="entry name" value="HTH_ARAC"/>
    <property type="match status" value="1"/>
</dbReference>
<evidence type="ECO:0000313" key="5">
    <source>
        <dbReference type="EMBL" id="KOH44869.1"/>
    </source>
</evidence>
<dbReference type="InterPro" id="IPR018060">
    <property type="entry name" value="HTH_AraC"/>
</dbReference>
<feature type="domain" description="HTH araC/xylS-type" evidence="4">
    <location>
        <begin position="170"/>
        <end position="268"/>
    </location>
</feature>
<dbReference type="SUPFAM" id="SSF46689">
    <property type="entry name" value="Homeodomain-like"/>
    <property type="match status" value="2"/>
</dbReference>
<dbReference type="Gene3D" id="1.10.10.60">
    <property type="entry name" value="Homeodomain-like"/>
    <property type="match status" value="2"/>
</dbReference>
<evidence type="ECO:0000313" key="6">
    <source>
        <dbReference type="Proteomes" id="UP000036958"/>
    </source>
</evidence>
<sequence length="268" mass="31255">MVKDNPMISDLYTTDIGYYPHAGHHFRERTKGIEQFILIYNTQGLGVIKTEKSSFELAPDHFFIIPAGVPHAYYADSGNPWSIYWIHFAGNKARQISKPLLQPVFIERSKTSRINDRIGLFSEIFQNLERGFSIETLEYVNLCLPRLLASFTYLERYRMVNEQIAKDPVDLSINFMLENLSCKFRLSELAHVVNLSASHYSRLFLSRTGHSPINYFIQLKIQHSCKLFDSTNLSVVEVAREAGFDDQFYFSRQFRKVMGMSPREFRRR</sequence>
<reference evidence="6" key="1">
    <citation type="submission" date="2015-07" db="EMBL/GenBank/DDBJ databases">
        <title>Genome sequencing of Sunxiuqinia dokdonensis strain SK.</title>
        <authorList>
            <person name="Ahn S."/>
            <person name="Kim B.-C."/>
        </authorList>
    </citation>
    <scope>NUCLEOTIDE SEQUENCE [LARGE SCALE GENOMIC DNA]</scope>
    <source>
        <strain evidence="6">SK</strain>
    </source>
</reference>
<organism evidence="5 6">
    <name type="scientific">Sunxiuqinia dokdonensis</name>
    <dbReference type="NCBI Taxonomy" id="1409788"/>
    <lineage>
        <taxon>Bacteria</taxon>
        <taxon>Pseudomonadati</taxon>
        <taxon>Bacteroidota</taxon>
        <taxon>Bacteroidia</taxon>
        <taxon>Marinilabiliales</taxon>
        <taxon>Prolixibacteraceae</taxon>
        <taxon>Sunxiuqinia</taxon>
    </lineage>
</organism>
<dbReference type="InterPro" id="IPR020449">
    <property type="entry name" value="Tscrpt_reg_AraC-type_HTH"/>
</dbReference>
<dbReference type="Pfam" id="PF02311">
    <property type="entry name" value="AraC_binding"/>
    <property type="match status" value="1"/>
</dbReference>
<dbReference type="GO" id="GO:0043565">
    <property type="term" value="F:sequence-specific DNA binding"/>
    <property type="evidence" value="ECO:0007669"/>
    <property type="project" value="InterPro"/>
</dbReference>
<evidence type="ECO:0000256" key="1">
    <source>
        <dbReference type="ARBA" id="ARBA00023015"/>
    </source>
</evidence>
<accession>A0A0L8V8U8</accession>
<evidence type="ECO:0000256" key="3">
    <source>
        <dbReference type="ARBA" id="ARBA00023163"/>
    </source>
</evidence>
<dbReference type="CDD" id="cd06986">
    <property type="entry name" value="cupin_MmsR-like_N"/>
    <property type="match status" value="1"/>
</dbReference>
<keyword evidence="1" id="KW-0805">Transcription regulation</keyword>
<keyword evidence="2" id="KW-0238">DNA-binding</keyword>
<gene>
    <name evidence="5" type="ORF">NC99_23010</name>
</gene>
<dbReference type="EMBL" id="LGIA01000151">
    <property type="protein sequence ID" value="KOH44869.1"/>
    <property type="molecule type" value="Genomic_DNA"/>
</dbReference>
<dbReference type="Gene3D" id="2.60.120.280">
    <property type="entry name" value="Regulatory protein AraC"/>
    <property type="match status" value="1"/>
</dbReference>
<comment type="caution">
    <text evidence="5">The sequence shown here is derived from an EMBL/GenBank/DDBJ whole genome shotgun (WGS) entry which is preliminary data.</text>
</comment>
<evidence type="ECO:0000256" key="2">
    <source>
        <dbReference type="ARBA" id="ARBA00023125"/>
    </source>
</evidence>
<dbReference type="InterPro" id="IPR003313">
    <property type="entry name" value="AraC-bd"/>
</dbReference>
<keyword evidence="3" id="KW-0804">Transcription</keyword>
<dbReference type="InterPro" id="IPR009057">
    <property type="entry name" value="Homeodomain-like_sf"/>
</dbReference>
<dbReference type="GO" id="GO:0003700">
    <property type="term" value="F:DNA-binding transcription factor activity"/>
    <property type="evidence" value="ECO:0007669"/>
    <property type="project" value="InterPro"/>
</dbReference>
<dbReference type="Pfam" id="PF12833">
    <property type="entry name" value="HTH_18"/>
    <property type="match status" value="1"/>
</dbReference>
<dbReference type="InterPro" id="IPR037923">
    <property type="entry name" value="HTH-like"/>
</dbReference>